<dbReference type="Proteomes" id="UP001165074">
    <property type="component" value="Unassembled WGS sequence"/>
</dbReference>
<evidence type="ECO:0000313" key="2">
    <source>
        <dbReference type="EMBL" id="GLY87028.1"/>
    </source>
</evidence>
<keyword evidence="3" id="KW-1185">Reference proteome</keyword>
<sequence length="159" mass="16746">MRIISSAGSSALAAAAAFADARVAVHTGRYADPARLVDAALASFPEKWWLAYAHAAGAELAVVAGSPDAGERLAAAESAAAENDWAAACLARATARHTGDVRPAIESVTRWERIGARFEPAVTLMLVPGRAERNFERSRPRFRLHSGFRGGHGCPLGGR</sequence>
<accession>A0A9W6S4J1</accession>
<dbReference type="EMBL" id="BSTK01000007">
    <property type="protein sequence ID" value="GLY87028.1"/>
    <property type="molecule type" value="Genomic_DNA"/>
</dbReference>
<proteinExistence type="predicted"/>
<dbReference type="RefSeq" id="WP_285575731.1">
    <property type="nucleotide sequence ID" value="NZ_BSTK01000007.1"/>
</dbReference>
<evidence type="ECO:0000313" key="3">
    <source>
        <dbReference type="Proteomes" id="UP001165074"/>
    </source>
</evidence>
<dbReference type="AlphaFoldDB" id="A0A9W6S4J1"/>
<organism evidence="2 3">
    <name type="scientific">Actinoallomurus iriomotensis</name>
    <dbReference type="NCBI Taxonomy" id="478107"/>
    <lineage>
        <taxon>Bacteria</taxon>
        <taxon>Bacillati</taxon>
        <taxon>Actinomycetota</taxon>
        <taxon>Actinomycetes</taxon>
        <taxon>Streptosporangiales</taxon>
        <taxon>Thermomonosporaceae</taxon>
        <taxon>Actinoallomurus</taxon>
    </lineage>
</organism>
<feature type="signal peptide" evidence="1">
    <location>
        <begin position="1"/>
        <end position="19"/>
    </location>
</feature>
<gene>
    <name evidence="2" type="ORF">Airi02_049570</name>
</gene>
<name>A0A9W6S4J1_9ACTN</name>
<keyword evidence="1" id="KW-0732">Signal</keyword>
<protein>
    <submittedName>
        <fullName evidence="2">Uncharacterized protein</fullName>
    </submittedName>
</protein>
<evidence type="ECO:0000256" key="1">
    <source>
        <dbReference type="SAM" id="SignalP"/>
    </source>
</evidence>
<feature type="chain" id="PRO_5040823217" evidence="1">
    <location>
        <begin position="20"/>
        <end position="159"/>
    </location>
</feature>
<reference evidence="2" key="1">
    <citation type="submission" date="2023-03" db="EMBL/GenBank/DDBJ databases">
        <title>Actinoallomurus iriomotensis NBRC 103684.</title>
        <authorList>
            <person name="Ichikawa N."/>
            <person name="Sato H."/>
            <person name="Tonouchi N."/>
        </authorList>
    </citation>
    <scope>NUCLEOTIDE SEQUENCE</scope>
    <source>
        <strain evidence="2">NBRC 103684</strain>
    </source>
</reference>
<comment type="caution">
    <text evidence="2">The sequence shown here is derived from an EMBL/GenBank/DDBJ whole genome shotgun (WGS) entry which is preliminary data.</text>
</comment>